<evidence type="ECO:0000313" key="1">
    <source>
        <dbReference type="EMBL" id="KAI0066360.1"/>
    </source>
</evidence>
<dbReference type="EMBL" id="MU277193">
    <property type="protein sequence ID" value="KAI0066360.1"/>
    <property type="molecule type" value="Genomic_DNA"/>
</dbReference>
<gene>
    <name evidence="1" type="ORF">BV25DRAFT_1530772</name>
</gene>
<organism evidence="1 2">
    <name type="scientific">Artomyces pyxidatus</name>
    <dbReference type="NCBI Taxonomy" id="48021"/>
    <lineage>
        <taxon>Eukaryota</taxon>
        <taxon>Fungi</taxon>
        <taxon>Dikarya</taxon>
        <taxon>Basidiomycota</taxon>
        <taxon>Agaricomycotina</taxon>
        <taxon>Agaricomycetes</taxon>
        <taxon>Russulales</taxon>
        <taxon>Auriscalpiaceae</taxon>
        <taxon>Artomyces</taxon>
    </lineage>
</organism>
<comment type="caution">
    <text evidence="1">The sequence shown here is derived from an EMBL/GenBank/DDBJ whole genome shotgun (WGS) entry which is preliminary data.</text>
</comment>
<dbReference type="Proteomes" id="UP000814140">
    <property type="component" value="Unassembled WGS sequence"/>
</dbReference>
<name>A0ACB8TDD0_9AGAM</name>
<accession>A0ACB8TDD0</accession>
<evidence type="ECO:0000313" key="2">
    <source>
        <dbReference type="Proteomes" id="UP000814140"/>
    </source>
</evidence>
<reference evidence="1" key="1">
    <citation type="submission" date="2021-03" db="EMBL/GenBank/DDBJ databases">
        <authorList>
            <consortium name="DOE Joint Genome Institute"/>
            <person name="Ahrendt S."/>
            <person name="Looney B.P."/>
            <person name="Miyauchi S."/>
            <person name="Morin E."/>
            <person name="Drula E."/>
            <person name="Courty P.E."/>
            <person name="Chicoki N."/>
            <person name="Fauchery L."/>
            <person name="Kohler A."/>
            <person name="Kuo A."/>
            <person name="Labutti K."/>
            <person name="Pangilinan J."/>
            <person name="Lipzen A."/>
            <person name="Riley R."/>
            <person name="Andreopoulos W."/>
            <person name="He G."/>
            <person name="Johnson J."/>
            <person name="Barry K.W."/>
            <person name="Grigoriev I.V."/>
            <person name="Nagy L."/>
            <person name="Hibbett D."/>
            <person name="Henrissat B."/>
            <person name="Matheny P.B."/>
            <person name="Labbe J."/>
            <person name="Martin F."/>
        </authorList>
    </citation>
    <scope>NUCLEOTIDE SEQUENCE</scope>
    <source>
        <strain evidence="1">HHB10654</strain>
    </source>
</reference>
<proteinExistence type="predicted"/>
<sequence length="137" mass="14532">MAPVRSLLWNSHASRFSSAPSAPESALQSFCTGAPFGTLAQVWSLAGFLGTDCALGYRGEVEATVRCGLITRSFSLIESLSLGLCVAQKRLSCPTSTRPTATESCQRTKLYAYALVSRDNAGALKPMALKLTPGRSI</sequence>
<keyword evidence="2" id="KW-1185">Reference proteome</keyword>
<reference evidence="1" key="2">
    <citation type="journal article" date="2022" name="New Phytol.">
        <title>Evolutionary transition to the ectomycorrhizal habit in the genomes of a hyperdiverse lineage of mushroom-forming fungi.</title>
        <authorList>
            <person name="Looney B."/>
            <person name="Miyauchi S."/>
            <person name="Morin E."/>
            <person name="Drula E."/>
            <person name="Courty P.E."/>
            <person name="Kohler A."/>
            <person name="Kuo A."/>
            <person name="LaButti K."/>
            <person name="Pangilinan J."/>
            <person name="Lipzen A."/>
            <person name="Riley R."/>
            <person name="Andreopoulos W."/>
            <person name="He G."/>
            <person name="Johnson J."/>
            <person name="Nolan M."/>
            <person name="Tritt A."/>
            <person name="Barry K.W."/>
            <person name="Grigoriev I.V."/>
            <person name="Nagy L.G."/>
            <person name="Hibbett D."/>
            <person name="Henrissat B."/>
            <person name="Matheny P.B."/>
            <person name="Labbe J."/>
            <person name="Martin F.M."/>
        </authorList>
    </citation>
    <scope>NUCLEOTIDE SEQUENCE</scope>
    <source>
        <strain evidence="1">HHB10654</strain>
    </source>
</reference>
<protein>
    <submittedName>
        <fullName evidence="1">Uncharacterized protein</fullName>
    </submittedName>
</protein>